<evidence type="ECO:0000313" key="9">
    <source>
        <dbReference type="Proteomes" id="UP000249390"/>
    </source>
</evidence>
<dbReference type="PANTHER" id="PTHR11062">
    <property type="entry name" value="EXOSTOSIN HEPARAN SULFATE GLYCOSYLTRANSFERASE -RELATED"/>
    <property type="match status" value="1"/>
</dbReference>
<dbReference type="InterPro" id="IPR004263">
    <property type="entry name" value="Exostosin"/>
</dbReference>
<evidence type="ECO:0000256" key="2">
    <source>
        <dbReference type="ARBA" id="ARBA00010271"/>
    </source>
</evidence>
<evidence type="ECO:0000256" key="3">
    <source>
        <dbReference type="ARBA" id="ARBA00022676"/>
    </source>
</evidence>
<dbReference type="Proteomes" id="UP000249390">
    <property type="component" value="Unassembled WGS sequence"/>
</dbReference>
<keyword evidence="4" id="KW-0812">Transmembrane</keyword>
<comment type="subcellular location">
    <subcellularLocation>
        <location evidence="1">Golgi apparatus membrane</location>
        <topology evidence="1">Single-pass type II membrane protein</topology>
    </subcellularLocation>
</comment>
<organism evidence="8 9">
    <name type="scientific">Cuscuta australis</name>
    <dbReference type="NCBI Taxonomy" id="267555"/>
    <lineage>
        <taxon>Eukaryota</taxon>
        <taxon>Viridiplantae</taxon>
        <taxon>Streptophyta</taxon>
        <taxon>Embryophyta</taxon>
        <taxon>Tracheophyta</taxon>
        <taxon>Spermatophyta</taxon>
        <taxon>Magnoliopsida</taxon>
        <taxon>eudicotyledons</taxon>
        <taxon>Gunneridae</taxon>
        <taxon>Pentapetalae</taxon>
        <taxon>asterids</taxon>
        <taxon>lamiids</taxon>
        <taxon>Solanales</taxon>
        <taxon>Convolvulaceae</taxon>
        <taxon>Cuscuteae</taxon>
        <taxon>Cuscuta</taxon>
        <taxon>Cuscuta subgen. Grammica</taxon>
        <taxon>Cuscuta sect. Cleistogrammica</taxon>
    </lineage>
</organism>
<comment type="caution">
    <text evidence="8">The sequence shown here is derived from an EMBL/GenBank/DDBJ whole genome shotgun (WGS) entry which is preliminary data.</text>
</comment>
<protein>
    <recommendedName>
        <fullName evidence="7">Exostosin GT47 domain-containing protein</fullName>
    </recommendedName>
</protein>
<feature type="signal peptide" evidence="6">
    <location>
        <begin position="1"/>
        <end position="23"/>
    </location>
</feature>
<dbReference type="AlphaFoldDB" id="A0A328CZA4"/>
<keyword evidence="4" id="KW-0735">Signal-anchor</keyword>
<reference evidence="8 9" key="1">
    <citation type="submission" date="2018-06" db="EMBL/GenBank/DDBJ databases">
        <title>The Genome of Cuscuta australis (Dodder) Provides Insight into the Evolution of Plant Parasitism.</title>
        <authorList>
            <person name="Liu H."/>
        </authorList>
    </citation>
    <scope>NUCLEOTIDE SEQUENCE [LARGE SCALE GENOMIC DNA]</scope>
    <source>
        <strain evidence="9">cv. Yunnan</strain>
        <tissue evidence="8">Vines</tissue>
    </source>
</reference>
<evidence type="ECO:0000256" key="6">
    <source>
        <dbReference type="SAM" id="SignalP"/>
    </source>
</evidence>
<evidence type="ECO:0000313" key="8">
    <source>
        <dbReference type="EMBL" id="RAL36953.1"/>
    </source>
</evidence>
<dbReference type="PANTHER" id="PTHR11062:SF253">
    <property type="entry name" value="EXOSTOSIN GT47 DOMAIN-CONTAINING PROTEIN"/>
    <property type="match status" value="1"/>
</dbReference>
<comment type="similarity">
    <text evidence="2">Belongs to the glycosyltransferase 47 family.</text>
</comment>
<evidence type="ECO:0000259" key="7">
    <source>
        <dbReference type="Pfam" id="PF03016"/>
    </source>
</evidence>
<accession>A0A328CZA4</accession>
<dbReference type="Pfam" id="PF03016">
    <property type="entry name" value="Exostosin_GT47"/>
    <property type="match status" value="1"/>
</dbReference>
<dbReference type="InterPro" id="IPR040911">
    <property type="entry name" value="Exostosin_GT47"/>
</dbReference>
<keyword evidence="6" id="KW-0732">Signal</keyword>
<dbReference type="GO" id="GO:0000139">
    <property type="term" value="C:Golgi membrane"/>
    <property type="evidence" value="ECO:0007669"/>
    <property type="project" value="UniProtKB-SubCell"/>
</dbReference>
<dbReference type="GO" id="GO:0016757">
    <property type="term" value="F:glycosyltransferase activity"/>
    <property type="evidence" value="ECO:0007669"/>
    <property type="project" value="UniProtKB-KW"/>
</dbReference>
<keyword evidence="3" id="KW-0808">Transferase</keyword>
<keyword evidence="3" id="KW-0328">Glycosyltransferase</keyword>
<evidence type="ECO:0000256" key="1">
    <source>
        <dbReference type="ARBA" id="ARBA00004323"/>
    </source>
</evidence>
<sequence>MAATSFLIFISFLSLAAPRSLSAASPYLSPATFFKNYERMLSTFKIFIYAPQKPFNYTATPSSSFHAALLHSPFLTADADEAHLFFIPFPPDISTRSLARLVRELRWNFPFWNRTLGADHFFVHPSGIDFSADRNILELKKNSVQISIFPTVSGLFIPHKDVTFLPHAPPSLPHAPRNGTAEFLGYLKWDGKTEKELVEDLKSDGEFAIESQPSDHLGRVKSSKFCVFLYNGGVSWLPEAMAHGCVPAVIVDRPIQDLPLMDVLRWGEMAVLVGPAAGASGLKRLLRGVKEEDYGRMRRSCASAAHHLRWNAEAQPYDAFHMLIYQLWLRRHTVRYARREPPNLES</sequence>
<name>A0A328CZA4_9ASTE</name>
<gene>
    <name evidence="8" type="ORF">DM860_003875</name>
</gene>
<evidence type="ECO:0000256" key="4">
    <source>
        <dbReference type="ARBA" id="ARBA00022968"/>
    </source>
</evidence>
<feature type="domain" description="Exostosin GT47" evidence="7">
    <location>
        <begin position="42"/>
        <end position="275"/>
    </location>
</feature>
<evidence type="ECO:0000256" key="5">
    <source>
        <dbReference type="ARBA" id="ARBA00023034"/>
    </source>
</evidence>
<proteinExistence type="inferred from homology"/>
<feature type="chain" id="PRO_5016387309" description="Exostosin GT47 domain-containing protein" evidence="6">
    <location>
        <begin position="24"/>
        <end position="346"/>
    </location>
</feature>
<keyword evidence="9" id="KW-1185">Reference proteome</keyword>
<keyword evidence="5" id="KW-0333">Golgi apparatus</keyword>
<dbReference type="EMBL" id="NQVE01000217">
    <property type="protein sequence ID" value="RAL36953.1"/>
    <property type="molecule type" value="Genomic_DNA"/>
</dbReference>